<evidence type="ECO:0000313" key="1">
    <source>
        <dbReference type="EMBL" id="KAJ5478465.1"/>
    </source>
</evidence>
<comment type="caution">
    <text evidence="1">The sequence shown here is derived from an EMBL/GenBank/DDBJ whole genome shotgun (WGS) entry which is preliminary data.</text>
</comment>
<dbReference type="Proteomes" id="UP001147760">
    <property type="component" value="Unassembled WGS sequence"/>
</dbReference>
<dbReference type="AlphaFoldDB" id="A0A9W9WXR5"/>
<organism evidence="1 2">
    <name type="scientific">Penicillium desertorum</name>
    <dbReference type="NCBI Taxonomy" id="1303715"/>
    <lineage>
        <taxon>Eukaryota</taxon>
        <taxon>Fungi</taxon>
        <taxon>Dikarya</taxon>
        <taxon>Ascomycota</taxon>
        <taxon>Pezizomycotina</taxon>
        <taxon>Eurotiomycetes</taxon>
        <taxon>Eurotiomycetidae</taxon>
        <taxon>Eurotiales</taxon>
        <taxon>Aspergillaceae</taxon>
        <taxon>Penicillium</taxon>
    </lineage>
</organism>
<proteinExistence type="predicted"/>
<name>A0A9W9WXR5_9EURO</name>
<keyword evidence="2" id="KW-1185">Reference proteome</keyword>
<reference evidence="1" key="2">
    <citation type="journal article" date="2023" name="IMA Fungus">
        <title>Comparative genomic study of the Penicillium genus elucidates a diverse pangenome and 15 lateral gene transfer events.</title>
        <authorList>
            <person name="Petersen C."/>
            <person name="Sorensen T."/>
            <person name="Nielsen M.R."/>
            <person name="Sondergaard T.E."/>
            <person name="Sorensen J.L."/>
            <person name="Fitzpatrick D.A."/>
            <person name="Frisvad J.C."/>
            <person name="Nielsen K.L."/>
        </authorList>
    </citation>
    <scope>NUCLEOTIDE SEQUENCE</scope>
    <source>
        <strain evidence="1">IBT 17660</strain>
    </source>
</reference>
<accession>A0A9W9WXR5</accession>
<dbReference type="EMBL" id="JAPWDO010000003">
    <property type="protein sequence ID" value="KAJ5478465.1"/>
    <property type="molecule type" value="Genomic_DNA"/>
</dbReference>
<evidence type="ECO:0000313" key="2">
    <source>
        <dbReference type="Proteomes" id="UP001147760"/>
    </source>
</evidence>
<reference evidence="1" key="1">
    <citation type="submission" date="2022-12" db="EMBL/GenBank/DDBJ databases">
        <authorList>
            <person name="Petersen C."/>
        </authorList>
    </citation>
    <scope>NUCLEOTIDE SEQUENCE</scope>
    <source>
        <strain evidence="1">IBT 17660</strain>
    </source>
</reference>
<dbReference type="OrthoDB" id="4338398at2759"/>
<sequence length="115" mass="12608">MFATSAAWYYKPSIVQPRYILTKDSKTIQSIREFSQLHVTVRPTPCYQVNGIGHPSNTSAKNTLVSTSIGVITHVLVICFTFASSQDHAFPGLGIVSPPIRGFVHPLHGQFLLPA</sequence>
<protein>
    <submittedName>
        <fullName evidence="1">Uncharacterized protein</fullName>
    </submittedName>
</protein>
<gene>
    <name evidence="1" type="ORF">N7530_003974</name>
</gene>